<keyword evidence="9" id="KW-0460">Magnesium</keyword>
<dbReference type="SUPFAM" id="SSF52540">
    <property type="entry name" value="P-loop containing nucleoside triphosphate hydrolases"/>
    <property type="match status" value="1"/>
</dbReference>
<comment type="subcellular location">
    <subcellularLocation>
        <location evidence="1">Cytoplasm</location>
    </subcellularLocation>
</comment>
<evidence type="ECO:0000256" key="8">
    <source>
        <dbReference type="ARBA" id="ARBA00022840"/>
    </source>
</evidence>
<feature type="domain" description="N-acetyltransferase" evidence="12">
    <location>
        <begin position="8"/>
        <end position="154"/>
    </location>
</feature>
<name>A0A7Y9I776_9ACTN</name>
<dbReference type="CDD" id="cd04301">
    <property type="entry name" value="NAT_SF"/>
    <property type="match status" value="1"/>
</dbReference>
<protein>
    <recommendedName>
        <fullName evidence="3">tRNA threonylcarbamoyladenosine biosynthesis protein TsaE</fullName>
    </recommendedName>
    <alternativeName>
        <fullName evidence="11">t(6)A37 threonylcarbamoyladenosine biosynthesis protein TsaE</fullName>
    </alternativeName>
</protein>
<evidence type="ECO:0000259" key="12">
    <source>
        <dbReference type="PROSITE" id="PS51186"/>
    </source>
</evidence>
<dbReference type="GO" id="GO:0005737">
    <property type="term" value="C:cytoplasm"/>
    <property type="evidence" value="ECO:0007669"/>
    <property type="project" value="UniProtKB-SubCell"/>
</dbReference>
<dbReference type="InterPro" id="IPR000182">
    <property type="entry name" value="GNAT_dom"/>
</dbReference>
<dbReference type="AlphaFoldDB" id="A0A7Y9I776"/>
<dbReference type="InterPro" id="IPR016181">
    <property type="entry name" value="Acyl_CoA_acyltransferase"/>
</dbReference>
<evidence type="ECO:0000313" key="14">
    <source>
        <dbReference type="Proteomes" id="UP000569914"/>
    </source>
</evidence>
<dbReference type="InterPro" id="IPR027417">
    <property type="entry name" value="P-loop_NTPase"/>
</dbReference>
<dbReference type="Gene3D" id="3.40.50.300">
    <property type="entry name" value="P-loop containing nucleotide triphosphate hydrolases"/>
    <property type="match status" value="1"/>
</dbReference>
<dbReference type="InterPro" id="IPR003442">
    <property type="entry name" value="T6A_TsaE"/>
</dbReference>
<proteinExistence type="inferred from homology"/>
<evidence type="ECO:0000256" key="2">
    <source>
        <dbReference type="ARBA" id="ARBA00007599"/>
    </source>
</evidence>
<keyword evidence="14" id="KW-1185">Reference proteome</keyword>
<keyword evidence="8" id="KW-0067">ATP-binding</keyword>
<dbReference type="Pfam" id="PF02367">
    <property type="entry name" value="TsaE"/>
    <property type="match status" value="1"/>
</dbReference>
<evidence type="ECO:0000256" key="7">
    <source>
        <dbReference type="ARBA" id="ARBA00022741"/>
    </source>
</evidence>
<dbReference type="GO" id="GO:0016747">
    <property type="term" value="F:acyltransferase activity, transferring groups other than amino-acyl groups"/>
    <property type="evidence" value="ECO:0007669"/>
    <property type="project" value="InterPro"/>
</dbReference>
<evidence type="ECO:0000313" key="13">
    <source>
        <dbReference type="EMBL" id="NYE71029.1"/>
    </source>
</evidence>
<dbReference type="GO" id="GO:0002949">
    <property type="term" value="P:tRNA threonylcarbamoyladenosine modification"/>
    <property type="evidence" value="ECO:0007669"/>
    <property type="project" value="InterPro"/>
</dbReference>
<dbReference type="GO" id="GO:0005524">
    <property type="term" value="F:ATP binding"/>
    <property type="evidence" value="ECO:0007669"/>
    <property type="project" value="UniProtKB-KW"/>
</dbReference>
<keyword evidence="6" id="KW-0479">Metal-binding</keyword>
<dbReference type="Gene3D" id="3.40.630.30">
    <property type="match status" value="1"/>
</dbReference>
<evidence type="ECO:0000256" key="6">
    <source>
        <dbReference type="ARBA" id="ARBA00022723"/>
    </source>
</evidence>
<dbReference type="PROSITE" id="PS51186">
    <property type="entry name" value="GNAT"/>
    <property type="match status" value="1"/>
</dbReference>
<dbReference type="Proteomes" id="UP000569914">
    <property type="component" value="Unassembled WGS sequence"/>
</dbReference>
<evidence type="ECO:0000256" key="10">
    <source>
        <dbReference type="ARBA" id="ARBA00024908"/>
    </source>
</evidence>
<comment type="function">
    <text evidence="10">Required for the formation of a threonylcarbamoyl group on adenosine at position 37 (t(6)A37) in tRNAs that read codons beginning with adenine. Is involved in the transfer of the threonylcarbamoyl moiety of threonylcarbamoyl-AMP (TC-AMP) to the N6 group of A37, together with TsaD and TsaB. TsaE seems to play an indirect role in the t(6)A biosynthesis pathway, possibly in regulating the core enzymatic function of TsaD.</text>
</comment>
<dbReference type="RefSeq" id="WP_312878963.1">
    <property type="nucleotide sequence ID" value="NZ_JACCBU010000001.1"/>
</dbReference>
<dbReference type="NCBIfam" id="TIGR00150">
    <property type="entry name" value="T6A_YjeE"/>
    <property type="match status" value="1"/>
</dbReference>
<evidence type="ECO:0000256" key="11">
    <source>
        <dbReference type="ARBA" id="ARBA00032441"/>
    </source>
</evidence>
<keyword evidence="5" id="KW-0819">tRNA processing</keyword>
<dbReference type="PANTHER" id="PTHR33540:SF2">
    <property type="entry name" value="TRNA THREONYLCARBAMOYLADENOSINE BIOSYNTHESIS PROTEIN TSAE"/>
    <property type="match status" value="1"/>
</dbReference>
<accession>A0A7Y9I776</accession>
<reference evidence="13 14" key="1">
    <citation type="submission" date="2020-07" db="EMBL/GenBank/DDBJ databases">
        <title>Sequencing the genomes of 1000 actinobacteria strains.</title>
        <authorList>
            <person name="Klenk H.-P."/>
        </authorList>
    </citation>
    <scope>NUCLEOTIDE SEQUENCE [LARGE SCALE GENOMIC DNA]</scope>
    <source>
        <strain evidence="13 14">DSM 22083</strain>
    </source>
</reference>
<keyword evidence="4" id="KW-0963">Cytoplasm</keyword>
<dbReference type="PANTHER" id="PTHR33540">
    <property type="entry name" value="TRNA THREONYLCARBAMOYLADENOSINE BIOSYNTHESIS PROTEIN TSAE"/>
    <property type="match status" value="1"/>
</dbReference>
<sequence>MNASVPELELRLADPEDAAGMVEVIHAAFGARPPLDPPSTAIDETPATVAEALRRGVGVFATVAQKPAGVILIGGTPGQRASLQRVSVHPAFQRHGVASAMVRAAEDLAAAEGHTEAELFARTEFPELIEFWQHRGYRVDREAPHGVYLIKPLPVVIMVPDADTMHALGRRLAGLLQAGDVIIASGELGAGKTTLTQGIGQGLDSQGPIISPTFVISRIHPSGSGRPDLVHVDAYRIGGEDELDDLDLDSRVADSVTLIEWGEGLAERLSADRLEIGIHRPPGTDTRTVLLRGVGARWETTNLTALREGVTDAD</sequence>
<comment type="similarity">
    <text evidence="2">Belongs to the TsaE family.</text>
</comment>
<gene>
    <name evidence="13" type="ORF">BKA15_002358</name>
</gene>
<evidence type="ECO:0000256" key="9">
    <source>
        <dbReference type="ARBA" id="ARBA00022842"/>
    </source>
</evidence>
<comment type="caution">
    <text evidence="13">The sequence shown here is derived from an EMBL/GenBank/DDBJ whole genome shotgun (WGS) entry which is preliminary data.</text>
</comment>
<dbReference type="GO" id="GO:0046872">
    <property type="term" value="F:metal ion binding"/>
    <property type="evidence" value="ECO:0007669"/>
    <property type="project" value="UniProtKB-KW"/>
</dbReference>
<evidence type="ECO:0000256" key="5">
    <source>
        <dbReference type="ARBA" id="ARBA00022694"/>
    </source>
</evidence>
<keyword evidence="7" id="KW-0547">Nucleotide-binding</keyword>
<evidence type="ECO:0000256" key="3">
    <source>
        <dbReference type="ARBA" id="ARBA00019010"/>
    </source>
</evidence>
<evidence type="ECO:0000256" key="1">
    <source>
        <dbReference type="ARBA" id="ARBA00004496"/>
    </source>
</evidence>
<dbReference type="Pfam" id="PF00583">
    <property type="entry name" value="Acetyltransf_1"/>
    <property type="match status" value="1"/>
</dbReference>
<evidence type="ECO:0000256" key="4">
    <source>
        <dbReference type="ARBA" id="ARBA00022490"/>
    </source>
</evidence>
<dbReference type="EMBL" id="JACCBU010000001">
    <property type="protein sequence ID" value="NYE71029.1"/>
    <property type="molecule type" value="Genomic_DNA"/>
</dbReference>
<organism evidence="13 14">
    <name type="scientific">Microlunatus parietis</name>
    <dbReference type="NCBI Taxonomy" id="682979"/>
    <lineage>
        <taxon>Bacteria</taxon>
        <taxon>Bacillati</taxon>
        <taxon>Actinomycetota</taxon>
        <taxon>Actinomycetes</taxon>
        <taxon>Propionibacteriales</taxon>
        <taxon>Propionibacteriaceae</taxon>
        <taxon>Microlunatus</taxon>
    </lineage>
</organism>
<dbReference type="SUPFAM" id="SSF55729">
    <property type="entry name" value="Acyl-CoA N-acyltransferases (Nat)"/>
    <property type="match status" value="1"/>
</dbReference>